<evidence type="ECO:0000313" key="1">
    <source>
        <dbReference type="EMBL" id="XCG50809.1"/>
    </source>
</evidence>
<name>A0AAU8CX85_9HYPH</name>
<accession>A0AAU8CX85</accession>
<dbReference type="RefSeq" id="WP_353641684.1">
    <property type="nucleotide sequence ID" value="NZ_CP159253.1"/>
</dbReference>
<dbReference type="EMBL" id="CP159253">
    <property type="protein sequence ID" value="XCG50809.1"/>
    <property type="molecule type" value="Genomic_DNA"/>
</dbReference>
<protein>
    <submittedName>
        <fullName evidence="1">Uncharacterized protein</fullName>
    </submittedName>
</protein>
<dbReference type="Gene3D" id="3.90.1720.10">
    <property type="entry name" value="endopeptidase domain like (from Nostoc punctiforme)"/>
    <property type="match status" value="1"/>
</dbReference>
<reference evidence="1" key="1">
    <citation type="submission" date="2024-06" db="EMBL/GenBank/DDBJ databases">
        <title>Mesorhizobium karijinii sp. nov., a symbiont of the iconic Swainsona formosa from arid Australia.</title>
        <authorList>
            <person name="Hill Y.J."/>
            <person name="Watkin E.L.J."/>
            <person name="O'Hara G.W."/>
            <person name="Terpolilli J."/>
            <person name="Tye M.L."/>
            <person name="Kohlmeier M.G."/>
        </authorList>
    </citation>
    <scope>NUCLEOTIDE SEQUENCE</scope>
    <source>
        <strain evidence="1">WSM2240</strain>
    </source>
</reference>
<organism evidence="1">
    <name type="scientific">Mesorhizobium sp. WSM2240</name>
    <dbReference type="NCBI Taxonomy" id="3228851"/>
    <lineage>
        <taxon>Bacteria</taxon>
        <taxon>Pseudomonadati</taxon>
        <taxon>Pseudomonadota</taxon>
        <taxon>Alphaproteobacteria</taxon>
        <taxon>Hyphomicrobiales</taxon>
        <taxon>Phyllobacteriaceae</taxon>
        <taxon>Mesorhizobium</taxon>
    </lineage>
</organism>
<proteinExistence type="predicted"/>
<sequence>MITESSDPQIPELGPADIALYFDRQCQRPVDETGCNQWAIIVDEHGALARRRSRVTRVPWEALLKMPELHFRSNPYDDHRDRIARFFLNHVKLHDHFEAGEKALLQGNLQPFEWGHLFPCRPTYVSDSEFDRAWSDLLVTARPMDTIFIAREVDILSRLIAWTTQGPFSHVATYLGDGEIWESVTSGLRRGKLSDLYKSRRIWVAVYRHIQHIEREFSSDEAERTATDAAAKYKDGYNWFQAVRHGLMSFRGAHEDAEVPNSFLYRGSWVLIAQA</sequence>
<dbReference type="InterPro" id="IPR038765">
    <property type="entry name" value="Papain-like_cys_pep_sf"/>
</dbReference>
<gene>
    <name evidence="1" type="ORF">ABVK50_10155</name>
</gene>
<dbReference type="AlphaFoldDB" id="A0AAU8CX85"/>
<dbReference type="SUPFAM" id="SSF54001">
    <property type="entry name" value="Cysteine proteinases"/>
    <property type="match status" value="1"/>
</dbReference>